<comment type="caution">
    <text evidence="2">The sequence shown here is derived from an EMBL/GenBank/DDBJ whole genome shotgun (WGS) entry which is preliminary data.</text>
</comment>
<dbReference type="EMBL" id="JACEGQ020000003">
    <property type="protein sequence ID" value="KAH8514319.1"/>
    <property type="molecule type" value="Genomic_DNA"/>
</dbReference>
<proteinExistence type="predicted"/>
<reference evidence="2" key="1">
    <citation type="journal article" date="2021" name="J. Hered.">
        <title>Genome Assembly of Salicaceae Populus deltoides (Eastern Cottonwood) I-69 Based on Nanopore Sequencing and Hi-C Technologies.</title>
        <authorList>
            <person name="Bai S."/>
            <person name="Wu H."/>
            <person name="Zhang J."/>
            <person name="Pan Z."/>
            <person name="Zhao W."/>
            <person name="Li Z."/>
            <person name="Tong C."/>
        </authorList>
    </citation>
    <scope>NUCLEOTIDE SEQUENCE</scope>
    <source>
        <tissue evidence="2">Leaf</tissue>
    </source>
</reference>
<protein>
    <submittedName>
        <fullName evidence="2">Uncharacterized protein</fullName>
    </submittedName>
</protein>
<feature type="region of interest" description="Disordered" evidence="1">
    <location>
        <begin position="158"/>
        <end position="195"/>
    </location>
</feature>
<keyword evidence="3" id="KW-1185">Reference proteome</keyword>
<accession>A0A8T2ZAF7</accession>
<dbReference type="AlphaFoldDB" id="A0A8T2ZAF7"/>
<dbReference type="Proteomes" id="UP000807159">
    <property type="component" value="Chromosome 3"/>
</dbReference>
<evidence type="ECO:0000313" key="2">
    <source>
        <dbReference type="EMBL" id="KAH8514319.1"/>
    </source>
</evidence>
<organism evidence="2 3">
    <name type="scientific">Populus deltoides</name>
    <name type="common">Eastern poplar</name>
    <name type="synonym">Eastern cottonwood</name>
    <dbReference type="NCBI Taxonomy" id="3696"/>
    <lineage>
        <taxon>Eukaryota</taxon>
        <taxon>Viridiplantae</taxon>
        <taxon>Streptophyta</taxon>
        <taxon>Embryophyta</taxon>
        <taxon>Tracheophyta</taxon>
        <taxon>Spermatophyta</taxon>
        <taxon>Magnoliopsida</taxon>
        <taxon>eudicotyledons</taxon>
        <taxon>Gunneridae</taxon>
        <taxon>Pentapetalae</taxon>
        <taxon>rosids</taxon>
        <taxon>fabids</taxon>
        <taxon>Malpighiales</taxon>
        <taxon>Salicaceae</taxon>
        <taxon>Saliceae</taxon>
        <taxon>Populus</taxon>
    </lineage>
</organism>
<gene>
    <name evidence="2" type="ORF">H0E87_007230</name>
</gene>
<sequence>MVTGEPKATATTGDRNNGNDFTVQVVNLVIETKNHNDWLTITKVRRPKNGKRAKLKEVYQGNKFNKFAILKRVDEDISVASQQHGLQAKKDVGRTIPIAGLKFMTQYKKRVRRDEPIVVEPIVKPVIVTDKRRSKIQKGKQKVVHTSTRKHDFNNLNISTPLVFSSKGPDMTREKEDSEQNANGLGRQDPILELP</sequence>
<evidence type="ECO:0000313" key="3">
    <source>
        <dbReference type="Proteomes" id="UP000807159"/>
    </source>
</evidence>
<name>A0A8T2ZAF7_POPDE</name>
<evidence type="ECO:0000256" key="1">
    <source>
        <dbReference type="SAM" id="MobiDB-lite"/>
    </source>
</evidence>